<organism evidence="1 2">
    <name type="scientific">Prochlorococcus marinus (strain MIT 9303)</name>
    <dbReference type="NCBI Taxonomy" id="59922"/>
    <lineage>
        <taxon>Bacteria</taxon>
        <taxon>Bacillati</taxon>
        <taxon>Cyanobacteriota</taxon>
        <taxon>Cyanophyceae</taxon>
        <taxon>Synechococcales</taxon>
        <taxon>Prochlorococcaceae</taxon>
        <taxon>Prochlorococcus</taxon>
    </lineage>
</organism>
<dbReference type="HOGENOM" id="CLU_2993122_0_0_3"/>
<reference evidence="1 2" key="1">
    <citation type="journal article" date="2007" name="PLoS Genet.">
        <title>Patterns and implications of gene gain and loss in the evolution of Prochlorococcus.</title>
        <authorList>
            <person name="Kettler G.C."/>
            <person name="Martiny A.C."/>
            <person name="Huang K."/>
            <person name="Zucker J."/>
            <person name="Coleman M.L."/>
            <person name="Rodrigue S."/>
            <person name="Chen F."/>
            <person name="Lapidus A."/>
            <person name="Ferriera S."/>
            <person name="Johnson J."/>
            <person name="Steglich C."/>
            <person name="Church G.M."/>
            <person name="Richardson P."/>
            <person name="Chisholm S.W."/>
        </authorList>
    </citation>
    <scope>NUCLEOTIDE SEQUENCE [LARGE SCALE GENOMIC DNA]</scope>
    <source>
        <strain evidence="1 2">MIT 9303</strain>
    </source>
</reference>
<gene>
    <name evidence="1" type="ordered locus">P9303_17881</name>
</gene>
<evidence type="ECO:0000313" key="1">
    <source>
        <dbReference type="EMBL" id="ABM78530.1"/>
    </source>
</evidence>
<sequence length="61" mass="7213">MRPFFFTSSITTQRYRLNQSQLLPVIWIKSVEAAARDTLINTFARIGDRSWVERPINHCFI</sequence>
<accession>A2CAM0</accession>
<dbReference type="Proteomes" id="UP000002274">
    <property type="component" value="Chromosome"/>
</dbReference>
<dbReference type="AlphaFoldDB" id="A2CAM0"/>
<dbReference type="KEGG" id="pmf:P9303_17881"/>
<evidence type="ECO:0000313" key="2">
    <source>
        <dbReference type="Proteomes" id="UP000002274"/>
    </source>
</evidence>
<proteinExistence type="predicted"/>
<dbReference type="EMBL" id="CP000554">
    <property type="protein sequence ID" value="ABM78530.1"/>
    <property type="molecule type" value="Genomic_DNA"/>
</dbReference>
<name>A2CAM0_PROM3</name>
<protein>
    <submittedName>
        <fullName evidence="1">Uncharacterized protein</fullName>
    </submittedName>
</protein>
<dbReference type="STRING" id="59922.P9303_17881"/>